<feature type="transmembrane region" description="Helical" evidence="6">
    <location>
        <begin position="396"/>
        <end position="424"/>
    </location>
</feature>
<feature type="transmembrane region" description="Helical" evidence="6">
    <location>
        <begin position="97"/>
        <end position="116"/>
    </location>
</feature>
<dbReference type="EMBL" id="JANJ01000002">
    <property type="protein sequence ID" value="EXI62724.1"/>
    <property type="molecule type" value="Genomic_DNA"/>
</dbReference>
<protein>
    <submittedName>
        <fullName evidence="7">Membrane protein</fullName>
    </submittedName>
</protein>
<dbReference type="Proteomes" id="UP000054123">
    <property type="component" value="Unassembled WGS sequence"/>
</dbReference>
<dbReference type="EMBL" id="CP015030">
    <property type="protein sequence ID" value="QIM67727.1"/>
    <property type="molecule type" value="Genomic_DNA"/>
</dbReference>
<comment type="similarity">
    <text evidence="2">Belongs to the SLC13A/DASS transporter (TC 2.A.47) family. DIT1 subfamily.</text>
</comment>
<feature type="transmembrane region" description="Helical" evidence="6">
    <location>
        <begin position="335"/>
        <end position="351"/>
    </location>
</feature>
<dbReference type="Pfam" id="PF00939">
    <property type="entry name" value="Na_sulph_symp"/>
    <property type="match status" value="1"/>
</dbReference>
<keyword evidence="4 6" id="KW-1133">Transmembrane helix</keyword>
<evidence type="ECO:0000313" key="7">
    <source>
        <dbReference type="EMBL" id="EXI62724.1"/>
    </source>
</evidence>
<dbReference type="NCBIfam" id="TIGR00785">
    <property type="entry name" value="dass"/>
    <property type="match status" value="1"/>
</dbReference>
<feature type="transmembrane region" description="Helical" evidence="6">
    <location>
        <begin position="372"/>
        <end position="390"/>
    </location>
</feature>
<evidence type="ECO:0000256" key="5">
    <source>
        <dbReference type="ARBA" id="ARBA00023136"/>
    </source>
</evidence>
<evidence type="ECO:0000256" key="1">
    <source>
        <dbReference type="ARBA" id="ARBA00004141"/>
    </source>
</evidence>
<dbReference type="InterPro" id="IPR030676">
    <property type="entry name" value="CitT-rel"/>
</dbReference>
<feature type="transmembrane region" description="Helical" evidence="6">
    <location>
        <begin position="226"/>
        <end position="252"/>
    </location>
</feature>
<dbReference type="PIRSF" id="PIRSF002457">
    <property type="entry name" value="DASS"/>
    <property type="match status" value="1"/>
</dbReference>
<keyword evidence="5 6" id="KW-0472">Membrane</keyword>
<dbReference type="Proteomes" id="UP000501366">
    <property type="component" value="Chromosome"/>
</dbReference>
<proteinExistence type="inferred from homology"/>
<accession>A0A011P8L3</accession>
<evidence type="ECO:0000256" key="3">
    <source>
        <dbReference type="ARBA" id="ARBA00022692"/>
    </source>
</evidence>
<feature type="transmembrane region" description="Helical" evidence="6">
    <location>
        <begin position="282"/>
        <end position="315"/>
    </location>
</feature>
<evidence type="ECO:0000313" key="9">
    <source>
        <dbReference type="Proteomes" id="UP000054123"/>
    </source>
</evidence>
<reference evidence="8 10" key="2">
    <citation type="submission" date="2016-03" db="EMBL/GenBank/DDBJ databases">
        <authorList>
            <person name="Bojesen A.M."/>
            <person name="Planet P."/>
            <person name="Hansen M.J."/>
        </authorList>
    </citation>
    <scope>NUCLEOTIDE SEQUENCE [LARGE SCALE GENOMIC DNA]</scope>
    <source>
        <strain evidence="8 10">B 234/94</strain>
    </source>
</reference>
<gene>
    <name evidence="8" type="ORF">A4G16_10355</name>
    <name evidence="7" type="ORF">AK33_02920</name>
</gene>
<dbReference type="GO" id="GO:0022857">
    <property type="term" value="F:transmembrane transporter activity"/>
    <property type="evidence" value="ECO:0007669"/>
    <property type="project" value="InterPro"/>
</dbReference>
<dbReference type="OrthoDB" id="3170849at2"/>
<feature type="transmembrane region" description="Helical" evidence="6">
    <location>
        <begin position="31"/>
        <end position="48"/>
    </location>
</feature>
<feature type="transmembrane region" description="Helical" evidence="6">
    <location>
        <begin position="186"/>
        <end position="206"/>
    </location>
</feature>
<dbReference type="STRING" id="1122190.GCA_000621105_01222"/>
<dbReference type="AlphaFoldDB" id="A0A011P8L3"/>
<evidence type="ECO:0000256" key="4">
    <source>
        <dbReference type="ARBA" id="ARBA00022989"/>
    </source>
</evidence>
<evidence type="ECO:0000256" key="2">
    <source>
        <dbReference type="ARBA" id="ARBA00007349"/>
    </source>
</evidence>
<feature type="transmembrane region" description="Helical" evidence="6">
    <location>
        <begin position="55"/>
        <end position="77"/>
    </location>
</feature>
<evidence type="ECO:0000313" key="8">
    <source>
        <dbReference type="EMBL" id="QIM67727.1"/>
    </source>
</evidence>
<dbReference type="GO" id="GO:0016020">
    <property type="term" value="C:membrane"/>
    <property type="evidence" value="ECO:0007669"/>
    <property type="project" value="UniProtKB-SubCell"/>
</dbReference>
<dbReference type="RefSeq" id="WP_042801800.1">
    <property type="nucleotide sequence ID" value="NZ_AVSP01000006.1"/>
</dbReference>
<keyword evidence="3 6" id="KW-0812">Transmembrane</keyword>
<comment type="subcellular location">
    <subcellularLocation>
        <location evidence="1">Membrane</location>
        <topology evidence="1">Multi-pass membrane protein</topology>
    </subcellularLocation>
</comment>
<dbReference type="PANTHER" id="PTHR42826">
    <property type="entry name" value="DICARBOXYLATE TRANSPORTER 2.1, CHLOROPLASTIC"/>
    <property type="match status" value="1"/>
</dbReference>
<feature type="transmembrane region" description="Helical" evidence="6">
    <location>
        <begin position="454"/>
        <end position="477"/>
    </location>
</feature>
<keyword evidence="9" id="KW-1185">Reference proteome</keyword>
<name>A0A011P8L3_9PAST</name>
<sequence>MNSKKLLYLAIVLACPVATYLFATPEGMSTIGWHLLGVYIGTILALILKVYQAPVILLSAIAIAAIIIGNTPAEVLADGTKIALKQGAVLDGYKSGTTWLIFAAFAMSAAFVGTGLGKRIAYKMIGAFGKSTLRIGYINAVLDLLISPAMPSTTARGGGIMAPIMEATARSLGSEPGETSRKAGHYLLLNTYMVVKTTGYMFFTAMAPNAVALELMRPIMGINYDWTQWFLAACVPGIVSLILMPFVAYILYKPEITEVNNKEIAKKGLEEMGPMKTKEKILAGLFVAAIIGWVFSDVLGVSASTVAICAMALILATSVLTWDDMLKNKGGWTTFTWYGALLGLAGVLDKAKFFDWLSAAMGNMFSGAEMNTTFATVLILALSVAVRYLFASGGAYVAAMVPVFSAVGVAVGADPVLLSLGLLFSNSYGSMVTHYGSGPAAVIYGIGYHDLKSFWIVGGICAVVTLIIHCTIGFGWWSMLHSMGVIG</sequence>
<evidence type="ECO:0000256" key="6">
    <source>
        <dbReference type="SAM" id="Phobius"/>
    </source>
</evidence>
<evidence type="ECO:0000313" key="10">
    <source>
        <dbReference type="Proteomes" id="UP000501366"/>
    </source>
</evidence>
<dbReference type="PATRIC" id="fig|1450449.3.peg.549"/>
<dbReference type="KEGG" id="mgra:A4G16_10355"/>
<dbReference type="InterPro" id="IPR001898">
    <property type="entry name" value="SLC13A/DASS"/>
</dbReference>
<feature type="transmembrane region" description="Helical" evidence="6">
    <location>
        <begin position="7"/>
        <end position="25"/>
    </location>
</feature>
<reference evidence="7 9" key="1">
    <citation type="journal article" date="2014" name="Genome Announc.">
        <title>Genome Sequence of a Presumptive Mannheimia haemolytica Strain with an A1/A6-Cross-Reactive Serotype from a White-Tailed Deer (Odocoileus virginianus).</title>
        <authorList>
            <person name="Lawrence P.K."/>
            <person name="Bey R.F."/>
            <person name="Wiener B."/>
            <person name="Kittichotirat W."/>
            <person name="Bumgarner R.E."/>
        </authorList>
    </citation>
    <scope>NUCLEOTIDE SEQUENCE [LARGE SCALE GENOMIC DNA]</scope>
    <source>
        <strain evidence="7 9">PKL10</strain>
    </source>
</reference>
<organism evidence="7 9">
    <name type="scientific">Mannheimia granulomatis</name>
    <dbReference type="NCBI Taxonomy" id="85402"/>
    <lineage>
        <taxon>Bacteria</taxon>
        <taxon>Pseudomonadati</taxon>
        <taxon>Pseudomonadota</taxon>
        <taxon>Gammaproteobacteria</taxon>
        <taxon>Pasteurellales</taxon>
        <taxon>Pasteurellaceae</taxon>
        <taxon>Mannheimia</taxon>
    </lineage>
</organism>